<dbReference type="EMBL" id="BK059131">
    <property type="protein sequence ID" value="DAE32977.1"/>
    <property type="molecule type" value="Genomic_DNA"/>
</dbReference>
<name>A0A8S5RPC5_9VIRU</name>
<sequence length="94" mass="10695">MEMTLTNRVNIAKRITANTAAIKDWRVRNKHNRALREIARQLTAGKGYIIASVRELKQRYGELCLYEVAGPGADRKTIWAIMSFPTGKYIFAPV</sequence>
<organism evidence="1">
    <name type="scientific">virus sp. ctoYX9</name>
    <dbReference type="NCBI Taxonomy" id="2825822"/>
    <lineage>
        <taxon>Viruses</taxon>
    </lineage>
</organism>
<protein>
    <submittedName>
        <fullName evidence="1">Uncharacterized protein</fullName>
    </submittedName>
</protein>
<proteinExistence type="predicted"/>
<accession>A0A8S5RPC5</accession>
<reference evidence="1" key="1">
    <citation type="journal article" date="2021" name="Proc. Natl. Acad. Sci. U.S.A.">
        <title>A Catalog of Tens of Thousands of Viruses from Human Metagenomes Reveals Hidden Associations with Chronic Diseases.</title>
        <authorList>
            <person name="Tisza M.J."/>
            <person name="Buck C.B."/>
        </authorList>
    </citation>
    <scope>NUCLEOTIDE SEQUENCE</scope>
    <source>
        <strain evidence="1">CtoYX9</strain>
    </source>
</reference>
<evidence type="ECO:0000313" key="1">
    <source>
        <dbReference type="EMBL" id="DAE32977.1"/>
    </source>
</evidence>